<organism evidence="1">
    <name type="scientific">Favella ehrenbergii</name>
    <dbReference type="NCBI Taxonomy" id="182087"/>
    <lineage>
        <taxon>Eukaryota</taxon>
        <taxon>Sar</taxon>
        <taxon>Alveolata</taxon>
        <taxon>Ciliophora</taxon>
        <taxon>Intramacronucleata</taxon>
        <taxon>Spirotrichea</taxon>
        <taxon>Choreotrichia</taxon>
        <taxon>Tintinnida</taxon>
        <taxon>Xystonellidae</taxon>
        <taxon>Favella</taxon>
    </lineage>
</organism>
<gene>
    <name evidence="1" type="ORF">FEHR0123_LOCUS9534</name>
</gene>
<name>A0A7S3I6S0_9SPIT</name>
<reference evidence="1" key="1">
    <citation type="submission" date="2021-01" db="EMBL/GenBank/DDBJ databases">
        <authorList>
            <person name="Corre E."/>
            <person name="Pelletier E."/>
            <person name="Niang G."/>
            <person name="Scheremetjew M."/>
            <person name="Finn R."/>
            <person name="Kale V."/>
            <person name="Holt S."/>
            <person name="Cochrane G."/>
            <person name="Meng A."/>
            <person name="Brown T."/>
            <person name="Cohen L."/>
        </authorList>
    </citation>
    <scope>NUCLEOTIDE SEQUENCE</scope>
    <source>
        <strain evidence="1">Fehren 1</strain>
    </source>
</reference>
<protein>
    <submittedName>
        <fullName evidence="1">Uncharacterized protein</fullName>
    </submittedName>
</protein>
<evidence type="ECO:0000313" key="1">
    <source>
        <dbReference type="EMBL" id="CAE0314608.1"/>
    </source>
</evidence>
<sequence>MNGNMHMAYMDSDGVVQLIETELLEGEFNEGMTLSPFTPTIKLIDLYGAEDMETVGQCLTTEVQNELYLVGVKNPGNGKKPSIWLKHYKNGILTEEDEE</sequence>
<accession>A0A7S3I6S0</accession>
<proteinExistence type="predicted"/>
<dbReference type="AlphaFoldDB" id="A0A7S3I6S0"/>
<dbReference type="EMBL" id="HBIE01031471">
    <property type="protein sequence ID" value="CAE0314608.1"/>
    <property type="molecule type" value="Transcribed_RNA"/>
</dbReference>